<name>A0A5M8PSG9_9LECA</name>
<keyword evidence="7 8" id="KW-0503">Monooxygenase</keyword>
<protein>
    <submittedName>
        <fullName evidence="8">Flavin dependent monooxygenase</fullName>
    </submittedName>
</protein>
<evidence type="ECO:0000256" key="4">
    <source>
        <dbReference type="ARBA" id="ARBA00022827"/>
    </source>
</evidence>
<keyword evidence="5" id="KW-0521">NADP</keyword>
<dbReference type="PANTHER" id="PTHR23023">
    <property type="entry name" value="DIMETHYLANILINE MONOOXYGENASE"/>
    <property type="match status" value="1"/>
</dbReference>
<dbReference type="Proteomes" id="UP000324767">
    <property type="component" value="Unassembled WGS sequence"/>
</dbReference>
<keyword evidence="6" id="KW-0560">Oxidoreductase</keyword>
<dbReference type="GO" id="GO:0004499">
    <property type="term" value="F:N,N-dimethylaniline monooxygenase activity"/>
    <property type="evidence" value="ECO:0007669"/>
    <property type="project" value="InterPro"/>
</dbReference>
<dbReference type="AlphaFoldDB" id="A0A5M8PSG9"/>
<evidence type="ECO:0000313" key="9">
    <source>
        <dbReference type="Proteomes" id="UP000324767"/>
    </source>
</evidence>
<evidence type="ECO:0000256" key="3">
    <source>
        <dbReference type="ARBA" id="ARBA00022630"/>
    </source>
</evidence>
<dbReference type="InterPro" id="IPR000960">
    <property type="entry name" value="Flavin_mOase"/>
</dbReference>
<dbReference type="PRINTS" id="PR00370">
    <property type="entry name" value="FMOXYGENASE"/>
</dbReference>
<evidence type="ECO:0000256" key="1">
    <source>
        <dbReference type="ARBA" id="ARBA00001974"/>
    </source>
</evidence>
<sequence length="523" mass="60399">MFTVLSAFMDGLRRVTSQPERYHVKRIAIIGAGPSGLAAAKYLLAEEAFDKIDVFDQRSNVGGVWNYTAEADDQLGQVPRTDPHQPVERPLWRDVDGEKQPVFVSPMYNRLETNIPHSLMRFSDLEFPQDTQVFPPREVVLRYLETYAESVRHLIQFSTQVVDVHLQMDGRHPRWLVRTQDIFTNVAQEATYDAVVIASGHYNVPYIPDIPGAQAWDRAYPGAMTHSKSYRSPDHFKDKKVIVVGNSASGVDIGNQIAEVCKRPLLQSQRQEPYLDIGQSSQKFVVPEIIQFMEADRAVRFSNGRVEKNVDAVLFCTGYLYSYPFLLRVPKFIWDGQRTQHLYQQIFHITHPTLAFLALPQKIIPFPLAECQAAVVARVWSNRLSLPTEKDMAQWEDSVVKERGTGARFHNLTFPLDAEYINELHCWSLRGQPKIKGKTPPCWGEKERWMRERLPAIKKAFADRGADKYQVRSIEELGFDFEMWKVQMCPRRIERDLFCGAQEDVQRFTLEELLYMDIRLKLF</sequence>
<evidence type="ECO:0000256" key="5">
    <source>
        <dbReference type="ARBA" id="ARBA00022857"/>
    </source>
</evidence>
<evidence type="ECO:0000256" key="7">
    <source>
        <dbReference type="ARBA" id="ARBA00023033"/>
    </source>
</evidence>
<dbReference type="InterPro" id="IPR020946">
    <property type="entry name" value="Flavin_mOase-like"/>
</dbReference>
<gene>
    <name evidence="8" type="ORF">FRX48_03364</name>
</gene>
<organism evidence="8 9">
    <name type="scientific">Lasallia pustulata</name>
    <dbReference type="NCBI Taxonomy" id="136370"/>
    <lineage>
        <taxon>Eukaryota</taxon>
        <taxon>Fungi</taxon>
        <taxon>Dikarya</taxon>
        <taxon>Ascomycota</taxon>
        <taxon>Pezizomycotina</taxon>
        <taxon>Lecanoromycetes</taxon>
        <taxon>OSLEUM clade</taxon>
        <taxon>Umbilicariomycetidae</taxon>
        <taxon>Umbilicariales</taxon>
        <taxon>Umbilicariaceae</taxon>
        <taxon>Lasallia</taxon>
    </lineage>
</organism>
<keyword evidence="4" id="KW-0274">FAD</keyword>
<dbReference type="InterPro" id="IPR036188">
    <property type="entry name" value="FAD/NAD-bd_sf"/>
</dbReference>
<dbReference type="Pfam" id="PF00743">
    <property type="entry name" value="FMO-like"/>
    <property type="match status" value="2"/>
</dbReference>
<keyword evidence="3" id="KW-0285">Flavoprotein</keyword>
<evidence type="ECO:0000256" key="6">
    <source>
        <dbReference type="ARBA" id="ARBA00023002"/>
    </source>
</evidence>
<proteinExistence type="inferred from homology"/>
<dbReference type="OrthoDB" id="66881at2759"/>
<evidence type="ECO:0000313" key="8">
    <source>
        <dbReference type="EMBL" id="KAA6412374.1"/>
    </source>
</evidence>
<evidence type="ECO:0000256" key="2">
    <source>
        <dbReference type="ARBA" id="ARBA00009183"/>
    </source>
</evidence>
<comment type="caution">
    <text evidence="8">The sequence shown here is derived from an EMBL/GenBank/DDBJ whole genome shotgun (WGS) entry which is preliminary data.</text>
</comment>
<dbReference type="Gene3D" id="3.50.50.60">
    <property type="entry name" value="FAD/NAD(P)-binding domain"/>
    <property type="match status" value="2"/>
</dbReference>
<comment type="similarity">
    <text evidence="2">Belongs to the FMO family.</text>
</comment>
<dbReference type="Pfam" id="PF13450">
    <property type="entry name" value="NAD_binding_8"/>
    <property type="match status" value="1"/>
</dbReference>
<comment type="cofactor">
    <cofactor evidence="1">
        <name>FAD</name>
        <dbReference type="ChEBI" id="CHEBI:57692"/>
    </cofactor>
</comment>
<dbReference type="SUPFAM" id="SSF51905">
    <property type="entry name" value="FAD/NAD(P)-binding domain"/>
    <property type="match status" value="2"/>
</dbReference>
<dbReference type="GO" id="GO:0050660">
    <property type="term" value="F:flavin adenine dinucleotide binding"/>
    <property type="evidence" value="ECO:0007669"/>
    <property type="project" value="InterPro"/>
</dbReference>
<accession>A0A5M8PSG9</accession>
<reference evidence="8 9" key="1">
    <citation type="submission" date="2019-09" db="EMBL/GenBank/DDBJ databases">
        <title>The hologenome of the rock-dwelling lichen Lasallia pustulata.</title>
        <authorList>
            <person name="Greshake Tzovaras B."/>
            <person name="Segers F."/>
            <person name="Bicker A."/>
            <person name="Dal Grande F."/>
            <person name="Otte J."/>
            <person name="Hankeln T."/>
            <person name="Schmitt I."/>
            <person name="Ebersberger I."/>
        </authorList>
    </citation>
    <scope>NUCLEOTIDE SEQUENCE [LARGE SCALE GENOMIC DNA]</scope>
    <source>
        <strain evidence="8">A1-1</strain>
    </source>
</reference>
<dbReference type="EMBL" id="VXIT01000005">
    <property type="protein sequence ID" value="KAA6412374.1"/>
    <property type="molecule type" value="Genomic_DNA"/>
</dbReference>
<dbReference type="FunFam" id="3.50.50.60:FF:000138">
    <property type="entry name" value="Flavin-containing monooxygenase"/>
    <property type="match status" value="1"/>
</dbReference>
<dbReference type="GO" id="GO:0050661">
    <property type="term" value="F:NADP binding"/>
    <property type="evidence" value="ECO:0007669"/>
    <property type="project" value="InterPro"/>
</dbReference>
<dbReference type="InterPro" id="IPR050346">
    <property type="entry name" value="FMO-like"/>
</dbReference>